<dbReference type="Pfam" id="PF13518">
    <property type="entry name" value="HTH_28"/>
    <property type="match status" value="1"/>
</dbReference>
<protein>
    <submittedName>
        <fullName evidence="4">Uncharacterized protein</fullName>
    </submittedName>
</protein>
<dbReference type="InterPro" id="IPR009057">
    <property type="entry name" value="Homeodomain-like_sf"/>
</dbReference>
<dbReference type="InterPro" id="IPR025959">
    <property type="entry name" value="Winged_HTH_dom"/>
</dbReference>
<dbReference type="SUPFAM" id="SSF46689">
    <property type="entry name" value="Homeodomain-like"/>
    <property type="match status" value="1"/>
</dbReference>
<dbReference type="AlphaFoldDB" id="A0A6J4JCT8"/>
<dbReference type="EMBL" id="CADCTR010000940">
    <property type="protein sequence ID" value="CAA9273257.1"/>
    <property type="molecule type" value="Genomic_DNA"/>
</dbReference>
<reference evidence="4" key="1">
    <citation type="submission" date="2020-02" db="EMBL/GenBank/DDBJ databases">
        <authorList>
            <person name="Meier V. D."/>
        </authorList>
    </citation>
    <scope>NUCLEOTIDE SEQUENCE</scope>
    <source>
        <strain evidence="4">AVDCRST_MAG93</strain>
    </source>
</reference>
<gene>
    <name evidence="4" type="ORF">AVDCRST_MAG93-2745</name>
</gene>
<feature type="region of interest" description="Disordered" evidence="1">
    <location>
        <begin position="142"/>
        <end position="170"/>
    </location>
</feature>
<evidence type="ECO:0000259" key="2">
    <source>
        <dbReference type="Pfam" id="PF13518"/>
    </source>
</evidence>
<evidence type="ECO:0000256" key="1">
    <source>
        <dbReference type="SAM" id="MobiDB-lite"/>
    </source>
</evidence>
<evidence type="ECO:0000313" key="4">
    <source>
        <dbReference type="EMBL" id="CAA9273257.1"/>
    </source>
</evidence>
<name>A0A6J4JCT8_9CHLR</name>
<evidence type="ECO:0000259" key="3">
    <source>
        <dbReference type="Pfam" id="PF13592"/>
    </source>
</evidence>
<feature type="domain" description="Insertion element IS150 protein InsJ-like helix-turn-helix" evidence="2">
    <location>
        <begin position="43"/>
        <end position="83"/>
    </location>
</feature>
<organism evidence="4">
    <name type="scientific">uncultured Chloroflexia bacterium</name>
    <dbReference type="NCBI Taxonomy" id="1672391"/>
    <lineage>
        <taxon>Bacteria</taxon>
        <taxon>Bacillati</taxon>
        <taxon>Chloroflexota</taxon>
        <taxon>Chloroflexia</taxon>
        <taxon>environmental samples</taxon>
    </lineage>
</organism>
<feature type="compositionally biased region" description="Basic and acidic residues" evidence="1">
    <location>
        <begin position="150"/>
        <end position="161"/>
    </location>
</feature>
<dbReference type="InterPro" id="IPR055247">
    <property type="entry name" value="InsJ-like_HTH"/>
</dbReference>
<proteinExistence type="predicted"/>
<dbReference type="Pfam" id="PF13592">
    <property type="entry name" value="HTH_33"/>
    <property type="match status" value="1"/>
</dbReference>
<sequence>MARVTQAAPHLSADAVKRKMDTAPNITQRSRWRIVYNALVEPRSAKSIALHTGVSVPTVRAVISRYNRFGPDALDTPGKGGRRNQHLSLADEATFLAPFFERAAKGQVATRHEIQAALEARLGHSVHHSVVYRLLHRHGWRKLAPRSRHPKADDAEQEAFKKTSTRPLPR</sequence>
<feature type="domain" description="Winged helix-turn helix" evidence="3">
    <location>
        <begin position="107"/>
        <end position="164"/>
    </location>
</feature>
<accession>A0A6J4JCT8</accession>